<feature type="domain" description="Ryanodine receptor Ryr" evidence="1">
    <location>
        <begin position="58"/>
        <end position="105"/>
    </location>
</feature>
<dbReference type="InterPro" id="IPR003032">
    <property type="entry name" value="Ryanodine_rcpt"/>
</dbReference>
<keyword evidence="3" id="KW-1185">Reference proteome</keyword>
<name>A0A2T0S8Z1_9BACT</name>
<dbReference type="RefSeq" id="WP_106140065.1">
    <property type="nucleotide sequence ID" value="NZ_PVTE01000025.1"/>
</dbReference>
<dbReference type="OrthoDB" id="227202at2"/>
<comment type="caution">
    <text evidence="2">The sequence shown here is derived from an EMBL/GenBank/DDBJ whole genome shotgun (WGS) entry which is preliminary data.</text>
</comment>
<evidence type="ECO:0000259" key="1">
    <source>
        <dbReference type="Pfam" id="PF02026"/>
    </source>
</evidence>
<dbReference type="Proteomes" id="UP000238375">
    <property type="component" value="Unassembled WGS sequence"/>
</dbReference>
<evidence type="ECO:0000313" key="3">
    <source>
        <dbReference type="Proteomes" id="UP000238375"/>
    </source>
</evidence>
<protein>
    <submittedName>
        <fullName evidence="2">RyR domain-containing protein</fullName>
    </submittedName>
</protein>
<dbReference type="EMBL" id="PVTE01000025">
    <property type="protein sequence ID" value="PRY29783.1"/>
    <property type="molecule type" value="Genomic_DNA"/>
</dbReference>
<dbReference type="AlphaFoldDB" id="A0A2T0S8Z1"/>
<gene>
    <name evidence="2" type="ORF">CLV58_12545</name>
</gene>
<proteinExistence type="predicted"/>
<sequence>MDQQHVLFIAKACHEANRVWCQSEGDNSQMHWDYAEQWQRDSAIKGVEFRLKNPDAPASAQHDAWSADKKADGWVYGEVKDAAAKTHPCLIPFNELPVFQQKKDRLFQAIVDALK</sequence>
<dbReference type="Gene3D" id="6.20.350.10">
    <property type="match status" value="1"/>
</dbReference>
<evidence type="ECO:0000313" key="2">
    <source>
        <dbReference type="EMBL" id="PRY29783.1"/>
    </source>
</evidence>
<dbReference type="Pfam" id="PF02026">
    <property type="entry name" value="RyR"/>
    <property type="match status" value="1"/>
</dbReference>
<accession>A0A2T0S8Z1</accession>
<organism evidence="2 3">
    <name type="scientific">Spirosoma oryzae</name>
    <dbReference type="NCBI Taxonomy" id="1469603"/>
    <lineage>
        <taxon>Bacteria</taxon>
        <taxon>Pseudomonadati</taxon>
        <taxon>Bacteroidota</taxon>
        <taxon>Cytophagia</taxon>
        <taxon>Cytophagales</taxon>
        <taxon>Cytophagaceae</taxon>
        <taxon>Spirosoma</taxon>
    </lineage>
</organism>
<reference evidence="2 3" key="1">
    <citation type="submission" date="2018-03" db="EMBL/GenBank/DDBJ databases">
        <title>Genomic Encyclopedia of Archaeal and Bacterial Type Strains, Phase II (KMG-II): from individual species to whole genera.</title>
        <authorList>
            <person name="Goeker M."/>
        </authorList>
    </citation>
    <scope>NUCLEOTIDE SEQUENCE [LARGE SCALE GENOMIC DNA]</scope>
    <source>
        <strain evidence="2 3">DSM 28354</strain>
    </source>
</reference>